<feature type="signal peptide" evidence="2">
    <location>
        <begin position="1"/>
        <end position="23"/>
    </location>
</feature>
<keyword evidence="4" id="KW-1185">Reference proteome</keyword>
<dbReference type="InterPro" id="IPR011992">
    <property type="entry name" value="EF-hand-dom_pair"/>
</dbReference>
<accession>A0A6P8HQ64</accession>
<name>A0A6P8HQ64_ACTTE</name>
<dbReference type="RefSeq" id="XP_031557721.1">
    <property type="nucleotide sequence ID" value="XM_031701861.1"/>
</dbReference>
<evidence type="ECO:0000313" key="4">
    <source>
        <dbReference type="Proteomes" id="UP000515163"/>
    </source>
</evidence>
<evidence type="ECO:0000313" key="5">
    <source>
        <dbReference type="RefSeq" id="XP_031557721.1"/>
    </source>
</evidence>
<dbReference type="OrthoDB" id="6138359at2759"/>
<gene>
    <name evidence="5" type="primary">LOC116294294</name>
</gene>
<sequence length="147" mass="16570">MKTLMLLAAICLVLCVVLPQNDAYCIRYRSTSCGLTYISGCGWYRICVAYYNTNCYTKRDEIENDKATNKKGPGKAILEDMPCKFSTYDKNDDGSITFDEFRSTLADVHGIKQIMKAFRGSDTNGDGVIKCNEFKKSEWGCSHKHVC</sequence>
<dbReference type="InParanoid" id="A0A6P8HQ64"/>
<keyword evidence="2" id="KW-0732">Signal</keyword>
<evidence type="ECO:0000256" key="1">
    <source>
        <dbReference type="ARBA" id="ARBA00022837"/>
    </source>
</evidence>
<evidence type="ECO:0000256" key="2">
    <source>
        <dbReference type="SAM" id="SignalP"/>
    </source>
</evidence>
<dbReference type="Proteomes" id="UP000515163">
    <property type="component" value="Unplaced"/>
</dbReference>
<organism evidence="4 5">
    <name type="scientific">Actinia tenebrosa</name>
    <name type="common">Australian red waratah sea anemone</name>
    <dbReference type="NCBI Taxonomy" id="6105"/>
    <lineage>
        <taxon>Eukaryota</taxon>
        <taxon>Metazoa</taxon>
        <taxon>Cnidaria</taxon>
        <taxon>Anthozoa</taxon>
        <taxon>Hexacorallia</taxon>
        <taxon>Actiniaria</taxon>
        <taxon>Actiniidae</taxon>
        <taxon>Actinia</taxon>
    </lineage>
</organism>
<dbReference type="InterPro" id="IPR018247">
    <property type="entry name" value="EF_Hand_1_Ca_BS"/>
</dbReference>
<dbReference type="CDD" id="cd00051">
    <property type="entry name" value="EFh"/>
    <property type="match status" value="1"/>
</dbReference>
<dbReference type="SUPFAM" id="SSF47473">
    <property type="entry name" value="EF-hand"/>
    <property type="match status" value="1"/>
</dbReference>
<dbReference type="PROSITE" id="PS00018">
    <property type="entry name" value="EF_HAND_1"/>
    <property type="match status" value="1"/>
</dbReference>
<feature type="domain" description="EF-hand" evidence="3">
    <location>
        <begin position="76"/>
        <end position="111"/>
    </location>
</feature>
<keyword evidence="1" id="KW-0106">Calcium</keyword>
<dbReference type="GeneID" id="116294294"/>
<protein>
    <submittedName>
        <fullName evidence="5">Uncharacterized protein LOC116294294</fullName>
    </submittedName>
</protein>
<dbReference type="PROSITE" id="PS50222">
    <property type="entry name" value="EF_HAND_2"/>
    <property type="match status" value="1"/>
</dbReference>
<dbReference type="GO" id="GO:0005509">
    <property type="term" value="F:calcium ion binding"/>
    <property type="evidence" value="ECO:0007669"/>
    <property type="project" value="InterPro"/>
</dbReference>
<dbReference type="Gene3D" id="1.10.238.10">
    <property type="entry name" value="EF-hand"/>
    <property type="match status" value="1"/>
</dbReference>
<feature type="chain" id="PRO_5028266434" evidence="2">
    <location>
        <begin position="24"/>
        <end position="147"/>
    </location>
</feature>
<evidence type="ECO:0000259" key="3">
    <source>
        <dbReference type="PROSITE" id="PS50222"/>
    </source>
</evidence>
<dbReference type="Pfam" id="PF13499">
    <property type="entry name" value="EF-hand_7"/>
    <property type="match status" value="1"/>
</dbReference>
<reference evidence="5" key="1">
    <citation type="submission" date="2025-08" db="UniProtKB">
        <authorList>
            <consortium name="RefSeq"/>
        </authorList>
    </citation>
    <scope>IDENTIFICATION</scope>
    <source>
        <tissue evidence="5">Tentacle</tissue>
    </source>
</reference>
<dbReference type="KEGG" id="aten:116294294"/>
<proteinExistence type="predicted"/>
<dbReference type="InterPro" id="IPR002048">
    <property type="entry name" value="EF_hand_dom"/>
</dbReference>
<dbReference type="AlphaFoldDB" id="A0A6P8HQ64"/>